<dbReference type="OrthoDB" id="9814833at2"/>
<dbReference type="Proteomes" id="UP000509327">
    <property type="component" value="Chromosome"/>
</dbReference>
<dbReference type="InterPro" id="IPR012925">
    <property type="entry name" value="TipAS_dom"/>
</dbReference>
<dbReference type="PROSITE" id="PS50937">
    <property type="entry name" value="HTH_MERR_2"/>
    <property type="match status" value="1"/>
</dbReference>
<dbReference type="EMBL" id="QJSW01000034">
    <property type="protein sequence ID" value="PYE42716.1"/>
    <property type="molecule type" value="Genomic_DNA"/>
</dbReference>
<dbReference type="InterPro" id="IPR000551">
    <property type="entry name" value="MerR-type_HTH_dom"/>
</dbReference>
<sequence length="248" mass="28467">MSMKVKEVSELASISVRTLHHYDEIGLLVPDEITVAGYRMYSDANLERLQQILFFKELGFSLKEIKNIIDDPSFSAEEALHMHRLILLDKRQRLDQMIATIDKTVLHLRGEIKMTAKEQFQGFDFSHNPYEKEARERWGDHAVNEANQKLQQQPADKQKALANQMNDILARLAALRHTAPDSAAAQAEIKQWYIYLNQIGNYTPAAFKGLGQMYVEDERFTRNMDQFGEGLAPFMCQAMAVFADLIDN</sequence>
<dbReference type="EMBL" id="CP054614">
    <property type="protein sequence ID" value="QKS58558.1"/>
    <property type="molecule type" value="Genomic_DNA"/>
</dbReference>
<evidence type="ECO:0000313" key="6">
    <source>
        <dbReference type="EMBL" id="PYE42716.1"/>
    </source>
</evidence>
<dbReference type="Pfam" id="PF07739">
    <property type="entry name" value="TipAS"/>
    <property type="match status" value="1"/>
</dbReference>
<dbReference type="InterPro" id="IPR009061">
    <property type="entry name" value="DNA-bd_dom_put_sf"/>
</dbReference>
<evidence type="ECO:0000256" key="3">
    <source>
        <dbReference type="ARBA" id="ARBA00023159"/>
    </source>
</evidence>
<dbReference type="SUPFAM" id="SSF46955">
    <property type="entry name" value="Putative DNA-binding domain"/>
    <property type="match status" value="1"/>
</dbReference>
<dbReference type="CDD" id="cd01106">
    <property type="entry name" value="HTH_TipAL-Mta"/>
    <property type="match status" value="1"/>
</dbReference>
<dbReference type="PANTHER" id="PTHR30204:SF90">
    <property type="entry name" value="HTH-TYPE TRANSCRIPTIONAL ACTIVATOR MTA"/>
    <property type="match status" value="1"/>
</dbReference>
<keyword evidence="9" id="KW-1185">Reference proteome</keyword>
<evidence type="ECO:0000313" key="8">
    <source>
        <dbReference type="Proteomes" id="UP000247790"/>
    </source>
</evidence>
<dbReference type="Gene3D" id="1.10.490.50">
    <property type="entry name" value="Antibiotic binding domain of TipA-like multidrug resistance regulators"/>
    <property type="match status" value="1"/>
</dbReference>
<organism evidence="6 8">
    <name type="scientific">Paenibacillus barcinonensis</name>
    <dbReference type="NCBI Taxonomy" id="198119"/>
    <lineage>
        <taxon>Bacteria</taxon>
        <taxon>Bacillati</taxon>
        <taxon>Bacillota</taxon>
        <taxon>Bacilli</taxon>
        <taxon>Bacillales</taxon>
        <taxon>Paenibacillaceae</taxon>
        <taxon>Paenibacillus</taxon>
    </lineage>
</organism>
<dbReference type="Proteomes" id="UP000247790">
    <property type="component" value="Unassembled WGS sequence"/>
</dbReference>
<evidence type="ECO:0000313" key="9">
    <source>
        <dbReference type="Proteomes" id="UP000509327"/>
    </source>
</evidence>
<proteinExistence type="predicted"/>
<dbReference type="RefSeq" id="WP_110899563.1">
    <property type="nucleotide sequence ID" value="NZ_CP054614.1"/>
</dbReference>
<dbReference type="PANTHER" id="PTHR30204">
    <property type="entry name" value="REDOX-CYCLING DRUG-SENSING TRANSCRIPTIONAL ACTIVATOR SOXR"/>
    <property type="match status" value="1"/>
</dbReference>
<protein>
    <submittedName>
        <fullName evidence="6">MerR family transcriptional regulator</fullName>
    </submittedName>
</protein>
<accession>A0A2V4V1Q2</accession>
<evidence type="ECO:0000256" key="4">
    <source>
        <dbReference type="ARBA" id="ARBA00023163"/>
    </source>
</evidence>
<evidence type="ECO:0000313" key="7">
    <source>
        <dbReference type="EMBL" id="QKS58558.1"/>
    </source>
</evidence>
<dbReference type="Gene3D" id="1.10.1660.10">
    <property type="match status" value="1"/>
</dbReference>
<dbReference type="SUPFAM" id="SSF89082">
    <property type="entry name" value="Antibiotic binding domain of TipA-like multidrug resistance regulators"/>
    <property type="match status" value="1"/>
</dbReference>
<dbReference type="SMART" id="SM00422">
    <property type="entry name" value="HTH_MERR"/>
    <property type="match status" value="1"/>
</dbReference>
<dbReference type="Pfam" id="PF13411">
    <property type="entry name" value="MerR_1"/>
    <property type="match status" value="1"/>
</dbReference>
<evidence type="ECO:0000256" key="1">
    <source>
        <dbReference type="ARBA" id="ARBA00023015"/>
    </source>
</evidence>
<dbReference type="InterPro" id="IPR036244">
    <property type="entry name" value="TipA-like_antibiotic-bd"/>
</dbReference>
<keyword evidence="3" id="KW-0010">Activator</keyword>
<keyword evidence="2" id="KW-0238">DNA-binding</keyword>
<dbReference type="GO" id="GO:0003700">
    <property type="term" value="F:DNA-binding transcription factor activity"/>
    <property type="evidence" value="ECO:0007669"/>
    <property type="project" value="InterPro"/>
</dbReference>
<gene>
    <name evidence="6" type="ORF">DFQ00_13431</name>
    <name evidence="7" type="ORF">HUB98_21540</name>
</gene>
<reference evidence="6 8" key="1">
    <citation type="submission" date="2018-06" db="EMBL/GenBank/DDBJ databases">
        <title>Genomic Encyclopedia of Type Strains, Phase III (KMG-III): the genomes of soil and plant-associated and newly described type strains.</title>
        <authorList>
            <person name="Whitman W."/>
        </authorList>
    </citation>
    <scope>NUCLEOTIDE SEQUENCE [LARGE SCALE GENOMIC DNA]</scope>
    <source>
        <strain evidence="6 8">CECT 7022</strain>
    </source>
</reference>
<evidence type="ECO:0000259" key="5">
    <source>
        <dbReference type="PROSITE" id="PS50937"/>
    </source>
</evidence>
<reference evidence="7 9" key="2">
    <citation type="submission" date="2020-06" db="EMBL/GenBank/DDBJ databases">
        <title>Complete genome of Paenibacillus barcinonensis KACC11450.</title>
        <authorList>
            <person name="Kim M."/>
            <person name="Park Y.-J."/>
            <person name="Shin J.-H."/>
        </authorList>
    </citation>
    <scope>NUCLEOTIDE SEQUENCE [LARGE SCALE GENOMIC DNA]</scope>
    <source>
        <strain evidence="7 9">KACC11450</strain>
    </source>
</reference>
<dbReference type="GO" id="GO:0003677">
    <property type="term" value="F:DNA binding"/>
    <property type="evidence" value="ECO:0007669"/>
    <property type="project" value="UniProtKB-KW"/>
</dbReference>
<keyword evidence="1" id="KW-0805">Transcription regulation</keyword>
<dbReference type="AlphaFoldDB" id="A0A2V4V1Q2"/>
<dbReference type="InterPro" id="IPR047057">
    <property type="entry name" value="MerR_fam"/>
</dbReference>
<feature type="domain" description="HTH merR-type" evidence="5">
    <location>
        <begin position="1"/>
        <end position="71"/>
    </location>
</feature>
<name>A0A2V4V1Q2_PAEBA</name>
<keyword evidence="4" id="KW-0804">Transcription</keyword>
<evidence type="ECO:0000256" key="2">
    <source>
        <dbReference type="ARBA" id="ARBA00023125"/>
    </source>
</evidence>